<keyword evidence="7" id="KW-0472">Membrane</keyword>
<feature type="compositionally biased region" description="Polar residues" evidence="10">
    <location>
        <begin position="621"/>
        <end position="630"/>
    </location>
</feature>
<keyword evidence="9" id="KW-0968">Cytoplasmic vesicle</keyword>
<dbReference type="GO" id="GO:0008021">
    <property type="term" value="C:synaptic vesicle"/>
    <property type="evidence" value="ECO:0007669"/>
    <property type="project" value="TreeGrafter"/>
</dbReference>
<reference evidence="12" key="2">
    <citation type="submission" date="2023-04" db="EMBL/GenBank/DDBJ databases">
        <authorList>
            <person name="Bu L."/>
            <person name="Lu L."/>
            <person name="Laidemitt M.R."/>
            <person name="Zhang S.M."/>
            <person name="Mutuku M."/>
            <person name="Mkoji G."/>
            <person name="Steinauer M."/>
            <person name="Loker E.S."/>
        </authorList>
    </citation>
    <scope>NUCLEOTIDE SEQUENCE</scope>
    <source>
        <strain evidence="12">KasaAsao</strain>
        <tissue evidence="12">Whole Snail</tissue>
    </source>
</reference>
<feature type="compositionally biased region" description="Polar residues" evidence="10">
    <location>
        <begin position="663"/>
        <end position="672"/>
    </location>
</feature>
<feature type="compositionally biased region" description="Low complexity" evidence="10">
    <location>
        <begin position="692"/>
        <end position="704"/>
    </location>
</feature>
<evidence type="ECO:0000256" key="2">
    <source>
        <dbReference type="ARBA" id="ARBA00004555"/>
    </source>
</evidence>
<evidence type="ECO:0000256" key="3">
    <source>
        <dbReference type="ARBA" id="ARBA00004600"/>
    </source>
</evidence>
<dbReference type="Proteomes" id="UP001233172">
    <property type="component" value="Unassembled WGS sequence"/>
</dbReference>
<dbReference type="FunFam" id="1.20.58.150:FF:000001">
    <property type="entry name" value="phosphatidylinositol-binding clathrin assembly protein-like isoform X1"/>
    <property type="match status" value="1"/>
</dbReference>
<sequence>LLQCTNEPNVSIPQMADLLIERTQHQSWVVVFKSLVSIHNLMNYGNERFTQYLASNNCSFNLSGFVDKGGVQGYDMSTYIRRYAKYLNEKAVSYRLMAFDFCKVKRGKDDGLLRTMNTDKLLKTLPVLQQQLDALLEFDCTPNELTNGVITACFMLLFKDLIRLFACYNDGVINLLEKYFDMNKKQCKDALDLYKKFLVRMDKVSEFLKVAENMGIDKGDIPDLAKGMKEKSSSAPASLLDALEQHLLSLEGKKGVATTPTSTSKPVGFTSALNTMTSNTFNVTEAERKRILDEENQHLQKLKEQKLKDSSSPQQQHKVLQSSNPFAATTASTSQSANLFGSPTEPVAPSAVGSSRPSDDLLSLTGNPFMDNVQNVMATAYPQTSNNPFGSPGFQTNGIGNTAPSNNLFSSDIDFATAFSNGSNSSQDVDLVPTLDLLDGSSGHSLSLGQGLTSDFSIGTSQASPIHSSHAFGGPFSGMEGVGISPVPSPMSGYASSSMGLESSPLFGAQSSPVHSGLGNVAPSGVNYYSQTPVTGTILSAGYGQGFYQSSGTTMQIGAQAGPMGHLHHVGMTAPGSPSLGVGGSPARIMTRGGKSPATSLSSSPSGPGLEDAVKALGLTMSPSRGSSKAGSRPESRPLSPGQSVLGGGPGYGYGEMGGDAVPSQSQAGQNSEIAQSGFDAFGDVLQPMNKSSPSQTPQSAQQAKPIGKDLDTSLATLASTLNVRGGVAATKKDHQWQPKGESKLTGGTSFPRPQMAPSTTTTPWAQPQVFQQPLVPMTGAPMMYAQPMGAPISQPMMMGQPMGMGMAPAMGMPAPAIPVRQIISMILLGLYETKSEVQDV</sequence>
<evidence type="ECO:0000256" key="7">
    <source>
        <dbReference type="ARBA" id="ARBA00023136"/>
    </source>
</evidence>
<evidence type="ECO:0000256" key="4">
    <source>
        <dbReference type="ARBA" id="ARBA00008011"/>
    </source>
</evidence>
<dbReference type="GO" id="GO:0098894">
    <property type="term" value="C:extrinsic component of presynaptic endocytic zone membrane"/>
    <property type="evidence" value="ECO:0007669"/>
    <property type="project" value="TreeGrafter"/>
</dbReference>
<dbReference type="Gene3D" id="1.20.58.150">
    <property type="entry name" value="ANTH domain"/>
    <property type="match status" value="1"/>
</dbReference>
<evidence type="ECO:0000313" key="13">
    <source>
        <dbReference type="Proteomes" id="UP001233172"/>
    </source>
</evidence>
<dbReference type="GO" id="GO:0048268">
    <property type="term" value="P:clathrin coat assembly"/>
    <property type="evidence" value="ECO:0007669"/>
    <property type="project" value="InterPro"/>
</dbReference>
<dbReference type="GO" id="GO:0005905">
    <property type="term" value="C:clathrin-coated pit"/>
    <property type="evidence" value="ECO:0007669"/>
    <property type="project" value="UniProtKB-SubCell"/>
</dbReference>
<proteinExistence type="inferred from homology"/>
<evidence type="ECO:0000313" key="12">
    <source>
        <dbReference type="EMBL" id="KAK0064535.1"/>
    </source>
</evidence>
<keyword evidence="5" id="KW-0254">Endocytosis</keyword>
<feature type="compositionally biased region" description="Basic and acidic residues" evidence="10">
    <location>
        <begin position="731"/>
        <end position="743"/>
    </location>
</feature>
<feature type="region of interest" description="Disordered" evidence="10">
    <location>
        <begin position="302"/>
        <end position="358"/>
    </location>
</feature>
<feature type="region of interest" description="Disordered" evidence="10">
    <location>
        <begin position="729"/>
        <end position="764"/>
    </location>
</feature>
<dbReference type="SMART" id="SM00273">
    <property type="entry name" value="ENTH"/>
    <property type="match status" value="1"/>
</dbReference>
<gene>
    <name evidence="12" type="ORF">Bpfe_006194</name>
</gene>
<keyword evidence="8" id="KW-0168">Coated pit</keyword>
<dbReference type="Gene3D" id="1.25.40.90">
    <property type="match status" value="1"/>
</dbReference>
<evidence type="ECO:0000256" key="6">
    <source>
        <dbReference type="ARBA" id="ARBA00023034"/>
    </source>
</evidence>
<feature type="compositionally biased region" description="Polar residues" evidence="10">
    <location>
        <begin position="310"/>
        <end position="326"/>
    </location>
</feature>
<evidence type="ECO:0000256" key="10">
    <source>
        <dbReference type="SAM" id="MobiDB-lite"/>
    </source>
</evidence>
<dbReference type="AlphaFoldDB" id="A0AAD8FHH6"/>
<dbReference type="InterPro" id="IPR013809">
    <property type="entry name" value="ENTH"/>
</dbReference>
<dbReference type="GO" id="GO:0032050">
    <property type="term" value="F:clathrin heavy chain binding"/>
    <property type="evidence" value="ECO:0007669"/>
    <property type="project" value="TreeGrafter"/>
</dbReference>
<organism evidence="12 13">
    <name type="scientific">Biomphalaria pfeifferi</name>
    <name type="common">Bloodfluke planorb</name>
    <name type="synonym">Freshwater snail</name>
    <dbReference type="NCBI Taxonomy" id="112525"/>
    <lineage>
        <taxon>Eukaryota</taxon>
        <taxon>Metazoa</taxon>
        <taxon>Spiralia</taxon>
        <taxon>Lophotrochozoa</taxon>
        <taxon>Mollusca</taxon>
        <taxon>Gastropoda</taxon>
        <taxon>Heterobranchia</taxon>
        <taxon>Euthyneura</taxon>
        <taxon>Panpulmonata</taxon>
        <taxon>Hygrophila</taxon>
        <taxon>Lymnaeoidea</taxon>
        <taxon>Planorbidae</taxon>
        <taxon>Biomphalaria</taxon>
    </lineage>
</organism>
<comment type="caution">
    <text evidence="12">The sequence shown here is derived from an EMBL/GenBank/DDBJ whole genome shotgun (WGS) entry which is preliminary data.</text>
</comment>
<reference evidence="12" key="1">
    <citation type="journal article" date="2023" name="PLoS Negl. Trop. Dis.">
        <title>A genome sequence for Biomphalaria pfeifferi, the major vector snail for the human-infecting parasite Schistosoma mansoni.</title>
        <authorList>
            <person name="Bu L."/>
            <person name="Lu L."/>
            <person name="Laidemitt M.R."/>
            <person name="Zhang S.M."/>
            <person name="Mutuku M."/>
            <person name="Mkoji G."/>
            <person name="Steinauer M."/>
            <person name="Loker E.S."/>
        </authorList>
    </citation>
    <scope>NUCLEOTIDE SEQUENCE</scope>
    <source>
        <strain evidence="12">KasaAsao</strain>
    </source>
</reference>
<dbReference type="InterPro" id="IPR014712">
    <property type="entry name" value="ANTH_dom_sf"/>
</dbReference>
<dbReference type="InterPro" id="IPR045192">
    <property type="entry name" value="AP180-like"/>
</dbReference>
<dbReference type="EMBL" id="JASAOG010000017">
    <property type="protein sequence ID" value="KAK0064535.1"/>
    <property type="molecule type" value="Genomic_DNA"/>
</dbReference>
<keyword evidence="13" id="KW-1185">Reference proteome</keyword>
<comment type="similarity">
    <text evidence="4">Belongs to the PICALM/SNAP91 family.</text>
</comment>
<comment type="subcellular location">
    <subcellularLocation>
        <location evidence="1">Cytoplasmic vesicle</location>
        <location evidence="1">Clathrin-coated vesicle</location>
    </subcellularLocation>
    <subcellularLocation>
        <location evidence="2">Golgi apparatus</location>
    </subcellularLocation>
    <subcellularLocation>
        <location evidence="3">Membrane</location>
        <location evidence="3">Clathrin-coated pit</location>
    </subcellularLocation>
</comment>
<dbReference type="GO" id="GO:0005794">
    <property type="term" value="C:Golgi apparatus"/>
    <property type="evidence" value="ECO:0007669"/>
    <property type="project" value="UniProtKB-SubCell"/>
</dbReference>
<dbReference type="Pfam" id="PF07651">
    <property type="entry name" value="ANTH"/>
    <property type="match status" value="1"/>
</dbReference>
<evidence type="ECO:0000256" key="1">
    <source>
        <dbReference type="ARBA" id="ARBA00004132"/>
    </source>
</evidence>
<evidence type="ECO:0000256" key="5">
    <source>
        <dbReference type="ARBA" id="ARBA00022583"/>
    </source>
</evidence>
<feature type="domain" description="ENTH" evidence="11">
    <location>
        <begin position="1"/>
        <end position="101"/>
    </location>
</feature>
<evidence type="ECO:0000256" key="9">
    <source>
        <dbReference type="ARBA" id="ARBA00023329"/>
    </source>
</evidence>
<name>A0AAD8FHH6_BIOPF</name>
<dbReference type="GO" id="GO:0005545">
    <property type="term" value="F:1-phosphatidylinositol binding"/>
    <property type="evidence" value="ECO:0007669"/>
    <property type="project" value="InterPro"/>
</dbReference>
<dbReference type="GO" id="GO:0016185">
    <property type="term" value="P:synaptic vesicle budding from presynaptic endocytic zone membrane"/>
    <property type="evidence" value="ECO:0007669"/>
    <property type="project" value="TreeGrafter"/>
</dbReference>
<dbReference type="GO" id="GO:0030136">
    <property type="term" value="C:clathrin-coated vesicle"/>
    <property type="evidence" value="ECO:0007669"/>
    <property type="project" value="UniProtKB-SubCell"/>
</dbReference>
<dbReference type="GO" id="GO:0072583">
    <property type="term" value="P:clathrin-dependent endocytosis"/>
    <property type="evidence" value="ECO:0007669"/>
    <property type="project" value="InterPro"/>
</dbReference>
<keyword evidence="6" id="KW-0333">Golgi apparatus</keyword>
<evidence type="ECO:0000259" key="11">
    <source>
        <dbReference type="PROSITE" id="PS50942"/>
    </source>
</evidence>
<dbReference type="InterPro" id="IPR011417">
    <property type="entry name" value="ANTH_dom"/>
</dbReference>
<feature type="compositionally biased region" description="Low complexity" evidence="10">
    <location>
        <begin position="600"/>
        <end position="610"/>
    </location>
</feature>
<feature type="compositionally biased region" description="Gly residues" evidence="10">
    <location>
        <begin position="645"/>
        <end position="658"/>
    </location>
</feature>
<dbReference type="SUPFAM" id="SSF89009">
    <property type="entry name" value="GAT-like domain"/>
    <property type="match status" value="1"/>
</dbReference>
<dbReference type="GO" id="GO:0005546">
    <property type="term" value="F:phosphatidylinositol-4,5-bisphosphate binding"/>
    <property type="evidence" value="ECO:0007669"/>
    <property type="project" value="TreeGrafter"/>
</dbReference>
<dbReference type="InterPro" id="IPR008942">
    <property type="entry name" value="ENTH_VHS"/>
</dbReference>
<feature type="region of interest" description="Disordered" evidence="10">
    <location>
        <begin position="575"/>
        <end position="672"/>
    </location>
</feature>
<evidence type="ECO:0000256" key="8">
    <source>
        <dbReference type="ARBA" id="ARBA00023176"/>
    </source>
</evidence>
<feature type="compositionally biased region" description="Low complexity" evidence="10">
    <location>
        <begin position="327"/>
        <end position="337"/>
    </location>
</feature>
<protein>
    <submittedName>
        <fullName evidence="12">Clathrin coat assembly protein AP180</fullName>
    </submittedName>
</protein>
<accession>A0AAD8FHH6</accession>
<dbReference type="SUPFAM" id="SSF48464">
    <property type="entry name" value="ENTH/VHS domain"/>
    <property type="match status" value="1"/>
</dbReference>
<feature type="non-terminal residue" evidence="12">
    <location>
        <position position="841"/>
    </location>
</feature>
<dbReference type="PANTHER" id="PTHR22951:SF5">
    <property type="entry name" value="PHOSPHATIDYLINOSITOL-BINDING CLATHRIN ASSEMBLY PROTEIN LAP"/>
    <property type="match status" value="1"/>
</dbReference>
<dbReference type="PANTHER" id="PTHR22951">
    <property type="entry name" value="CLATHRIN ASSEMBLY PROTEIN"/>
    <property type="match status" value="1"/>
</dbReference>
<dbReference type="GO" id="GO:0000149">
    <property type="term" value="F:SNARE binding"/>
    <property type="evidence" value="ECO:0007669"/>
    <property type="project" value="TreeGrafter"/>
</dbReference>
<feature type="region of interest" description="Disordered" evidence="10">
    <location>
        <begin position="684"/>
        <end position="706"/>
    </location>
</feature>
<dbReference type="PROSITE" id="PS50942">
    <property type="entry name" value="ENTH"/>
    <property type="match status" value="1"/>
</dbReference>